<evidence type="ECO:0000313" key="4">
    <source>
        <dbReference type="Proteomes" id="UP001231124"/>
    </source>
</evidence>
<keyword evidence="4" id="KW-1185">Reference proteome</keyword>
<dbReference type="InterPro" id="IPR051692">
    <property type="entry name" value="OMP-like"/>
</dbReference>
<comment type="caution">
    <text evidence="3">The sequence shown here is derived from an EMBL/GenBank/DDBJ whole genome shotgun (WGS) entry which is preliminary data.</text>
</comment>
<dbReference type="PANTHER" id="PTHR34001">
    <property type="entry name" value="BLL7405 PROTEIN"/>
    <property type="match status" value="1"/>
</dbReference>
<feature type="chain" id="PRO_5046784770" evidence="2">
    <location>
        <begin position="21"/>
        <end position="302"/>
    </location>
</feature>
<dbReference type="EMBL" id="JAUSVP010000016">
    <property type="protein sequence ID" value="MDQ0449690.1"/>
    <property type="molecule type" value="Genomic_DNA"/>
</dbReference>
<organism evidence="3 4">
    <name type="scientific">Methylobacterium aerolatum</name>
    <dbReference type="NCBI Taxonomy" id="418708"/>
    <lineage>
        <taxon>Bacteria</taxon>
        <taxon>Pseudomonadati</taxon>
        <taxon>Pseudomonadota</taxon>
        <taxon>Alphaproteobacteria</taxon>
        <taxon>Hyphomicrobiales</taxon>
        <taxon>Methylobacteriaceae</taxon>
        <taxon>Methylobacterium</taxon>
    </lineage>
</organism>
<protein>
    <submittedName>
        <fullName evidence="3">Outer membrane immunogenic protein</fullName>
    </submittedName>
</protein>
<proteinExistence type="inferred from homology"/>
<keyword evidence="2" id="KW-0732">Signal</keyword>
<dbReference type="Proteomes" id="UP001231124">
    <property type="component" value="Unassembled WGS sequence"/>
</dbReference>
<dbReference type="PANTHER" id="PTHR34001:SF3">
    <property type="entry name" value="BLL7405 PROTEIN"/>
    <property type="match status" value="1"/>
</dbReference>
<evidence type="ECO:0000313" key="3">
    <source>
        <dbReference type="EMBL" id="MDQ0449690.1"/>
    </source>
</evidence>
<dbReference type="SUPFAM" id="SSF56925">
    <property type="entry name" value="OMPA-like"/>
    <property type="match status" value="1"/>
</dbReference>
<name>A0ABU0I4Z5_9HYPH</name>
<dbReference type="InterPro" id="IPR011250">
    <property type="entry name" value="OMP/PagP_B-barrel"/>
</dbReference>
<dbReference type="RefSeq" id="WP_238205145.1">
    <property type="nucleotide sequence ID" value="NZ_BPQE01000021.1"/>
</dbReference>
<evidence type="ECO:0000256" key="2">
    <source>
        <dbReference type="SAM" id="SignalP"/>
    </source>
</evidence>
<sequence length="302" mass="31259">MKTLVTTLAAFTALTAAASAADLPRRAAPPPVFTPVPVFTWTGFYAGFNAGYGFDASSGNRAPTVIGVPAGATVPGSVFADGVGPTTGVVAFGNNRNNEGFVGGGQIGYNYQFTPGSGVVVGLEADAQYVDFGRQRNRFAFAAPAGSTIVPGTLVYNPNGLSGLDYFGTVRGRLGYAFDRTLVYATGGFAYGSGGGRQFGTGVSSNDFQTGYAVGGGIEYALPTDSFLNFFRSSAVTIKVEGLYVNLQQDRRVAGAFATTANGTTYSINSPGVTLVSGPANLRRDTEFAVIRAGVNYKFGTY</sequence>
<feature type="signal peptide" evidence="2">
    <location>
        <begin position="1"/>
        <end position="20"/>
    </location>
</feature>
<accession>A0ABU0I4Z5</accession>
<reference evidence="3 4" key="1">
    <citation type="submission" date="2023-07" db="EMBL/GenBank/DDBJ databases">
        <title>Genomic Encyclopedia of Type Strains, Phase IV (KMG-IV): sequencing the most valuable type-strain genomes for metagenomic binning, comparative biology and taxonomic classification.</title>
        <authorList>
            <person name="Goeker M."/>
        </authorList>
    </citation>
    <scope>NUCLEOTIDE SEQUENCE [LARGE SCALE GENOMIC DNA]</scope>
    <source>
        <strain evidence="3 4">DSM 19013</strain>
    </source>
</reference>
<gene>
    <name evidence="3" type="ORF">QO012_004212</name>
</gene>
<evidence type="ECO:0000256" key="1">
    <source>
        <dbReference type="ARBA" id="ARBA00038306"/>
    </source>
</evidence>
<comment type="similarity">
    <text evidence="1">Belongs to the Omp25/RopB family.</text>
</comment>